<dbReference type="GO" id="GO:0046872">
    <property type="term" value="F:metal ion binding"/>
    <property type="evidence" value="ECO:0007669"/>
    <property type="project" value="UniProtKB-KW"/>
</dbReference>
<evidence type="ECO:0000256" key="2">
    <source>
        <dbReference type="ARBA" id="ARBA00023004"/>
    </source>
</evidence>
<dbReference type="Pfam" id="PF17179">
    <property type="entry name" value="Fer4_22"/>
    <property type="match status" value="1"/>
</dbReference>
<sequence length="383" mass="42994">MTQNPVKLADEVVIDRDDLQQILDVLESDGYQTIGPVIREGVMVYGELKTVFDLPVGWTDEQGPGSYRLKKSDTPTLFGYVVGAQSWKKYLYPSVSRLWRSEREGNGFSVIEEKDQFPAYAFFGARSCEISAISIQDRVFNNDKYSDYNYNEIRRKSFIVAVNCTKPAGTCFCASMDTGPKAFAGFDIALTELLTNKRHFFIAEAGSDRGASVLSRVTFRPVTKDDKALALGVHQAALRQMVRRLNTSNLAAIFSDHFDHPQWEKVSGRCLTCGNCTMVCPTCFCHTIEDKTALDGLYAERWRKWDSCFTKDFSYIHGGSIRASEKSRYRQWLTHKLVTWVEQFGTLGCVGCGRCITWCPVGIDITEEASVIMQAPDGVSPSI</sequence>
<evidence type="ECO:0000313" key="5">
    <source>
        <dbReference type="EMBL" id="SPD76018.1"/>
    </source>
</evidence>
<keyword evidence="1" id="KW-0479">Metal-binding</keyword>
<accession>A0A445N2U3</accession>
<evidence type="ECO:0000256" key="1">
    <source>
        <dbReference type="ARBA" id="ARBA00022723"/>
    </source>
</evidence>
<name>A0A445N2U3_9BACT</name>
<dbReference type="PANTHER" id="PTHR40447">
    <property type="entry name" value="ANAEROBIC SULFITE REDUCTASE SUBUNIT A"/>
    <property type="match status" value="1"/>
</dbReference>
<dbReference type="PANTHER" id="PTHR40447:SF1">
    <property type="entry name" value="ANAEROBIC SULFITE REDUCTASE SUBUNIT A"/>
    <property type="match status" value="1"/>
</dbReference>
<gene>
    <name evidence="5" type="ORF">PITCH_A80013</name>
</gene>
<dbReference type="SUPFAM" id="SSF46548">
    <property type="entry name" value="alpha-helical ferredoxin"/>
    <property type="match status" value="1"/>
</dbReference>
<evidence type="ECO:0000259" key="4">
    <source>
        <dbReference type="PROSITE" id="PS51379"/>
    </source>
</evidence>
<dbReference type="AlphaFoldDB" id="A0A445N2U3"/>
<proteinExistence type="predicted"/>
<dbReference type="GO" id="GO:0051536">
    <property type="term" value="F:iron-sulfur cluster binding"/>
    <property type="evidence" value="ECO:0007669"/>
    <property type="project" value="UniProtKB-KW"/>
</dbReference>
<evidence type="ECO:0000256" key="3">
    <source>
        <dbReference type="ARBA" id="ARBA00023014"/>
    </source>
</evidence>
<keyword evidence="2" id="KW-0408">Iron</keyword>
<protein>
    <submittedName>
        <fullName evidence="5">4Fe-4S ferredoxin iron-sulfur binding domain protein</fullName>
    </submittedName>
</protein>
<reference evidence="5" key="1">
    <citation type="submission" date="2018-01" db="EMBL/GenBank/DDBJ databases">
        <authorList>
            <person name="Regsiter A."/>
            <person name="William W."/>
        </authorList>
    </citation>
    <scope>NUCLEOTIDE SEQUENCE</scope>
    <source>
        <strain evidence="5">TRIP AH-1</strain>
    </source>
</reference>
<dbReference type="InterPro" id="IPR017900">
    <property type="entry name" value="4Fe4S_Fe_S_CS"/>
</dbReference>
<dbReference type="EMBL" id="OJIN01000225">
    <property type="protein sequence ID" value="SPD76018.1"/>
    <property type="molecule type" value="Genomic_DNA"/>
</dbReference>
<feature type="domain" description="4Fe-4S ferredoxin-type" evidence="4">
    <location>
        <begin position="259"/>
        <end position="291"/>
    </location>
</feature>
<keyword evidence="3" id="KW-0411">Iron-sulfur</keyword>
<dbReference type="PROSITE" id="PS51379">
    <property type="entry name" value="4FE4S_FER_2"/>
    <property type="match status" value="2"/>
</dbReference>
<dbReference type="PROSITE" id="PS00198">
    <property type="entry name" value="4FE4S_FER_1"/>
    <property type="match status" value="1"/>
</dbReference>
<organism evidence="5">
    <name type="scientific">uncultured Desulfobacterium sp</name>
    <dbReference type="NCBI Taxonomy" id="201089"/>
    <lineage>
        <taxon>Bacteria</taxon>
        <taxon>Pseudomonadati</taxon>
        <taxon>Thermodesulfobacteriota</taxon>
        <taxon>Desulfobacteria</taxon>
        <taxon>Desulfobacterales</taxon>
        <taxon>Desulfobacteriaceae</taxon>
        <taxon>Desulfobacterium</taxon>
        <taxon>environmental samples</taxon>
    </lineage>
</organism>
<feature type="domain" description="4Fe-4S ferredoxin-type" evidence="4">
    <location>
        <begin position="340"/>
        <end position="368"/>
    </location>
</feature>
<dbReference type="InterPro" id="IPR017896">
    <property type="entry name" value="4Fe4S_Fe-S-bd"/>
</dbReference>